<dbReference type="SMART" id="SM00479">
    <property type="entry name" value="EXOIII"/>
    <property type="match status" value="1"/>
</dbReference>
<dbReference type="RefSeq" id="WP_075275959.1">
    <property type="nucleotide sequence ID" value="NZ_CP016908.1"/>
</dbReference>
<evidence type="ECO:0000313" key="8">
    <source>
        <dbReference type="Proteomes" id="UP000185544"/>
    </source>
</evidence>
<dbReference type="Gene3D" id="3.30.420.10">
    <property type="entry name" value="Ribonuclease H-like superfamily/Ribonuclease H"/>
    <property type="match status" value="1"/>
</dbReference>
<keyword evidence="3" id="KW-0269">Exonuclease</keyword>
<dbReference type="SUPFAM" id="SSF53098">
    <property type="entry name" value="Ribonuclease H-like"/>
    <property type="match status" value="1"/>
</dbReference>
<dbReference type="GO" id="GO:0008408">
    <property type="term" value="F:3'-5' exonuclease activity"/>
    <property type="evidence" value="ECO:0007669"/>
    <property type="project" value="TreeGrafter"/>
</dbReference>
<evidence type="ECO:0000259" key="6">
    <source>
        <dbReference type="SMART" id="SM00479"/>
    </source>
</evidence>
<organism evidence="7 8">
    <name type="scientific">Pajaroellobacter abortibovis</name>
    <dbReference type="NCBI Taxonomy" id="1882918"/>
    <lineage>
        <taxon>Bacteria</taxon>
        <taxon>Pseudomonadati</taxon>
        <taxon>Myxococcota</taxon>
        <taxon>Polyangia</taxon>
        <taxon>Polyangiales</taxon>
        <taxon>Polyangiaceae</taxon>
    </lineage>
</organism>
<dbReference type="GO" id="GO:0003887">
    <property type="term" value="F:DNA-directed DNA polymerase activity"/>
    <property type="evidence" value="ECO:0007669"/>
    <property type="project" value="InterPro"/>
</dbReference>
<evidence type="ECO:0000256" key="1">
    <source>
        <dbReference type="ARBA" id="ARBA00022722"/>
    </source>
</evidence>
<protein>
    <submittedName>
        <fullName evidence="7">DNA polymerase III subunit epsilon</fullName>
    </submittedName>
</protein>
<dbReference type="Pfam" id="PF00929">
    <property type="entry name" value="RNase_T"/>
    <property type="match status" value="1"/>
</dbReference>
<dbReference type="NCBIfam" id="TIGR00573">
    <property type="entry name" value="dnaq"/>
    <property type="match status" value="1"/>
</dbReference>
<dbReference type="STRING" id="1882918.BCY86_00520"/>
<proteinExistence type="predicted"/>
<dbReference type="InterPro" id="IPR013520">
    <property type="entry name" value="Ribonucl_H"/>
</dbReference>
<accession>A0A1L6MV09</accession>
<dbReference type="GO" id="GO:0003677">
    <property type="term" value="F:DNA binding"/>
    <property type="evidence" value="ECO:0007669"/>
    <property type="project" value="InterPro"/>
</dbReference>
<dbReference type="PANTHER" id="PTHR30231">
    <property type="entry name" value="DNA POLYMERASE III SUBUNIT EPSILON"/>
    <property type="match status" value="1"/>
</dbReference>
<evidence type="ECO:0000256" key="4">
    <source>
        <dbReference type="ARBA" id="ARBA00025483"/>
    </source>
</evidence>
<dbReference type="GO" id="GO:0005829">
    <property type="term" value="C:cytosol"/>
    <property type="evidence" value="ECO:0007669"/>
    <property type="project" value="TreeGrafter"/>
</dbReference>
<evidence type="ECO:0000313" key="7">
    <source>
        <dbReference type="EMBL" id="APR99326.1"/>
    </source>
</evidence>
<feature type="domain" description="Exonuclease" evidence="6">
    <location>
        <begin position="47"/>
        <end position="221"/>
    </location>
</feature>
<keyword evidence="1" id="KW-0540">Nuclease</keyword>
<evidence type="ECO:0000256" key="5">
    <source>
        <dbReference type="ARBA" id="ARBA00026073"/>
    </source>
</evidence>
<keyword evidence="2" id="KW-0378">Hydrolase</keyword>
<dbReference type="Proteomes" id="UP000185544">
    <property type="component" value="Chromosome"/>
</dbReference>
<dbReference type="InterPro" id="IPR006054">
    <property type="entry name" value="DnaQ"/>
</dbReference>
<keyword evidence="8" id="KW-1185">Reference proteome</keyword>
<evidence type="ECO:0000256" key="2">
    <source>
        <dbReference type="ARBA" id="ARBA00022801"/>
    </source>
</evidence>
<reference evidence="7 8" key="1">
    <citation type="submission" date="2016-08" db="EMBL/GenBank/DDBJ databases">
        <title>Identification and validation of antigenic proteins from Pajaroellobacter abortibovis using de-novo genome sequence assembly and reverse vaccinology.</title>
        <authorList>
            <person name="Welly B.T."/>
            <person name="Miller M.R."/>
            <person name="Stott J.L."/>
            <person name="Blanchard M.T."/>
            <person name="Islas-Trejo A.D."/>
            <person name="O'Rourke S.M."/>
            <person name="Young A.E."/>
            <person name="Medrano J.F."/>
            <person name="Van Eenennaam A.L."/>
        </authorList>
    </citation>
    <scope>NUCLEOTIDE SEQUENCE [LARGE SCALE GENOMIC DNA]</scope>
    <source>
        <strain evidence="7 8">BTF92-0548A/99-0131</strain>
    </source>
</reference>
<dbReference type="CDD" id="cd06127">
    <property type="entry name" value="DEDDh"/>
    <property type="match status" value="1"/>
</dbReference>
<dbReference type="PANTHER" id="PTHR30231:SF4">
    <property type="entry name" value="PROTEIN NEN2"/>
    <property type="match status" value="1"/>
</dbReference>
<comment type="function">
    <text evidence="4">DNA polymerase III is a complex, multichain enzyme responsible for most of the replicative synthesis in bacteria. The epsilon subunit contain the editing function and is a proofreading 3'-5' exonuclease.</text>
</comment>
<name>A0A1L6MV09_9BACT</name>
<dbReference type="KEGG" id="pabo:BCY86_00520"/>
<dbReference type="EMBL" id="CP016908">
    <property type="protein sequence ID" value="APR99326.1"/>
    <property type="molecule type" value="Genomic_DNA"/>
</dbReference>
<dbReference type="FunFam" id="3.30.420.10:FF:000045">
    <property type="entry name" value="3'-5' exonuclease DinG"/>
    <property type="match status" value="1"/>
</dbReference>
<gene>
    <name evidence="7" type="ORF">BCY86_00520</name>
</gene>
<dbReference type="InterPro" id="IPR036397">
    <property type="entry name" value="RNaseH_sf"/>
</dbReference>
<comment type="subunit">
    <text evidence="5">DNA polymerase III contains a core (composed of alpha, epsilon and theta chains) that associates with a tau subunit. This core dimerizes to form the POLIII' complex. PolIII' associates with the gamma complex (composed of gamma, delta, delta', psi and chi chains) and with the beta chain to form the complete DNA polymerase III complex.</text>
</comment>
<sequence length="249" mass="28103">MNKNLAFDTCGCFPTGRHYPGIAHLIQASVQGLAEEYAANVPWEECCIASIDVETTGRDASVDRIVEIGIVIGRNREIIHRYQWRVNPGCPIPEAARLVHGIGNDDVKDAPTLREIAAEIETALQNAIPVAYNASFDRSFLHHEFARIQSFQTTSAPALRHDVEWFDPLVWAREIQKEEHSRTLSEVAARLGVTLEKAHQACADAEAALRILYAFSQDPRVPKSYGLFVREQRRLSQEQADERRKWRSS</sequence>
<evidence type="ECO:0000256" key="3">
    <source>
        <dbReference type="ARBA" id="ARBA00022839"/>
    </source>
</evidence>
<dbReference type="OrthoDB" id="5497329at2"/>
<dbReference type="InterPro" id="IPR012337">
    <property type="entry name" value="RNaseH-like_sf"/>
</dbReference>
<dbReference type="AlphaFoldDB" id="A0A1L6MV09"/>
<dbReference type="GO" id="GO:0006260">
    <property type="term" value="P:DNA replication"/>
    <property type="evidence" value="ECO:0007669"/>
    <property type="project" value="InterPro"/>
</dbReference>